<dbReference type="AlphaFoldDB" id="B0EF41"/>
<dbReference type="OrthoDB" id="28322at2759"/>
<keyword evidence="1" id="KW-0732">Signal</keyword>
<evidence type="ECO:0000256" key="1">
    <source>
        <dbReference type="ARBA" id="ARBA00022729"/>
    </source>
</evidence>
<dbReference type="eggNOG" id="ENOG502RCIE">
    <property type="taxonomic scope" value="Eukaryota"/>
</dbReference>
<accession>B0EF41</accession>
<dbReference type="RefSeq" id="XP_001736886.1">
    <property type="nucleotide sequence ID" value="XM_001736834.1"/>
</dbReference>
<gene>
    <name evidence="4" type="ORF">EDI_085930</name>
</gene>
<dbReference type="Proteomes" id="UP000008076">
    <property type="component" value="Unassembled WGS sequence"/>
</dbReference>
<protein>
    <recommendedName>
        <fullName evidence="3">MRH domain-containing protein</fullName>
    </recommendedName>
</protein>
<dbReference type="OMA" id="QIPAICK"/>
<dbReference type="SUPFAM" id="SSF50911">
    <property type="entry name" value="Mannose 6-phosphate receptor domain"/>
    <property type="match status" value="1"/>
</dbReference>
<name>B0EF41_ENTDS</name>
<evidence type="ECO:0000259" key="3">
    <source>
        <dbReference type="PROSITE" id="PS51914"/>
    </source>
</evidence>
<evidence type="ECO:0000313" key="5">
    <source>
        <dbReference type="Proteomes" id="UP000008076"/>
    </source>
</evidence>
<keyword evidence="2" id="KW-1015">Disulfide bond</keyword>
<dbReference type="GeneID" id="5881897"/>
<proteinExistence type="predicted"/>
<dbReference type="VEuPathDB" id="AmoebaDB:EDI_085930"/>
<feature type="domain" description="MRH" evidence="3">
    <location>
        <begin position="32"/>
        <end position="139"/>
    </location>
</feature>
<organism evidence="5">
    <name type="scientific">Entamoeba dispar (strain ATCC PRA-260 / SAW760)</name>
    <dbReference type="NCBI Taxonomy" id="370354"/>
    <lineage>
        <taxon>Eukaryota</taxon>
        <taxon>Amoebozoa</taxon>
        <taxon>Evosea</taxon>
        <taxon>Archamoebae</taxon>
        <taxon>Mastigamoebida</taxon>
        <taxon>Entamoebidae</taxon>
        <taxon>Entamoeba</taxon>
    </lineage>
</organism>
<reference evidence="5" key="1">
    <citation type="submission" date="2007-12" db="EMBL/GenBank/DDBJ databases">
        <title>Annotation of Entamoeba dispar SAW760.</title>
        <authorList>
            <person name="Lorenzi H."/>
            <person name="Inman J."/>
            <person name="Schobel S."/>
            <person name="Amedeo P."/>
            <person name="Caler E."/>
        </authorList>
    </citation>
    <scope>NUCLEOTIDE SEQUENCE [LARGE SCALE GENOMIC DNA]</scope>
    <source>
        <strain evidence="5">ATCC PRA-260 / SAW760</strain>
    </source>
</reference>
<dbReference type="KEGG" id="edi:EDI_085930"/>
<dbReference type="Gene3D" id="2.70.130.10">
    <property type="entry name" value="Mannose-6-phosphate receptor binding domain"/>
    <property type="match status" value="1"/>
</dbReference>
<dbReference type="InterPro" id="IPR009011">
    <property type="entry name" value="Man6P_isomerase_rcpt-bd_dom_sf"/>
</dbReference>
<dbReference type="PROSITE" id="PS51914">
    <property type="entry name" value="MRH"/>
    <property type="match status" value="1"/>
</dbReference>
<dbReference type="InterPro" id="IPR044865">
    <property type="entry name" value="MRH_dom"/>
</dbReference>
<evidence type="ECO:0000313" key="4">
    <source>
        <dbReference type="EMBL" id="EDR26890.1"/>
    </source>
</evidence>
<keyword evidence="5" id="KW-1185">Reference proteome</keyword>
<evidence type="ECO:0000256" key="2">
    <source>
        <dbReference type="ARBA" id="ARBA00023157"/>
    </source>
</evidence>
<dbReference type="EMBL" id="DS549013">
    <property type="protein sequence ID" value="EDR26890.1"/>
    <property type="molecule type" value="Genomic_DNA"/>
</dbReference>
<sequence>MNDKKYQCSIPEPKNQTLSNEEQLKKIESELTNCYSYNNGYYLYVLCPGKNITQTRVLNGFTLERNILGQRLNFINFDKNSIQERYVDGSYCLGKKGNRKTIVEYSCLIENVTTPMVISITEVECVYHIKWQIPAICKHQSFVDWNLPKTIRCCADIIQENETTRKKIQENELQKDIELMNKEEKSTK</sequence>